<evidence type="ECO:0000256" key="5">
    <source>
        <dbReference type="ARBA" id="ARBA00022857"/>
    </source>
</evidence>
<evidence type="ECO:0000313" key="14">
    <source>
        <dbReference type="EMBL" id="GJN15464.1"/>
    </source>
</evidence>
<feature type="domain" description="FAD/NAD(P)-binding" evidence="12">
    <location>
        <begin position="8"/>
        <end position="299"/>
    </location>
</feature>
<protein>
    <recommendedName>
        <fullName evidence="9">monodehydroascorbate reductase (NADH)</fullName>
        <ecNumber evidence="9">1.6.5.4</ecNumber>
    </recommendedName>
</protein>
<dbReference type="InterPro" id="IPR016156">
    <property type="entry name" value="FAD/NAD-linked_Rdtase_dimer_sf"/>
</dbReference>
<dbReference type="SUPFAM" id="SSF55424">
    <property type="entry name" value="FAD/NAD-linked reductases, dimerisation (C-terminal) domain"/>
    <property type="match status" value="1"/>
</dbReference>
<keyword evidence="11" id="KW-0472">Membrane</keyword>
<evidence type="ECO:0000259" key="13">
    <source>
        <dbReference type="Pfam" id="PF21791"/>
    </source>
</evidence>
<dbReference type="InterPro" id="IPR050446">
    <property type="entry name" value="FAD-oxidoreductase/Apoptosis"/>
</dbReference>
<evidence type="ECO:0000313" key="15">
    <source>
        <dbReference type="Proteomes" id="UP001054889"/>
    </source>
</evidence>
<sequence>MAAEAKHFKYVILGGGVAAGYAAREFGKQGVKPGELAIISKEAFLNLTVKNYFQVAPYERPALSKGYLFPQNAARLPGFHTCVGSGGEKLLPEWYSEKGIELILNTEIVKVDLAAKTLTSAAEATFTYEILLIATGSSVIKLTDFGVQGAEYNNILYLRDIQDGEKLLAAMQAKKDGKAVVVGGGYIGLELSAALKINNFDVTMVYPEPWCMPRLFTAGIAHFYEGYYASKGINLVKGTYAAGFDADENGDVTAVKLKDGRVLEADIVIVGVGGRPLTGLVKGQVAEEKGGIKVRYSLLVRLPSFFFVCVSVLLSCDIGMVMTLFLSKKISQTDGFFETSVPGVYAIGDVATFPMKLYNDQRRVEHVDHARKSAEQAVRAIKAKESGETISEYDYLPYFYSRSFDVAWQFYGDNVGDDVLFGDNDPAAAKPKFGSYWVKDGKVVGVFLEGGSADEYQAIARVARTQPPVVDVEALRKDGLDFATKI</sequence>
<evidence type="ECO:0000256" key="4">
    <source>
        <dbReference type="ARBA" id="ARBA00022827"/>
    </source>
</evidence>
<dbReference type="EMBL" id="BQKI01000072">
    <property type="protein sequence ID" value="GJN15464.1"/>
    <property type="molecule type" value="Genomic_DNA"/>
</dbReference>
<reference evidence="14" key="1">
    <citation type="journal article" date="2018" name="DNA Res.">
        <title>Multiple hybrid de novo genome assembly of finger millet, an orphan allotetraploid crop.</title>
        <authorList>
            <person name="Hatakeyama M."/>
            <person name="Aluri S."/>
            <person name="Balachadran M.T."/>
            <person name="Sivarajan S.R."/>
            <person name="Patrignani A."/>
            <person name="Gruter S."/>
            <person name="Poveda L."/>
            <person name="Shimizu-Inatsugi R."/>
            <person name="Baeten J."/>
            <person name="Francoijs K.J."/>
            <person name="Nataraja K.N."/>
            <person name="Reddy Y.A.N."/>
            <person name="Phadnis S."/>
            <person name="Ravikumar R.L."/>
            <person name="Schlapbach R."/>
            <person name="Sreeman S.M."/>
            <person name="Shimizu K.K."/>
        </authorList>
    </citation>
    <scope>NUCLEOTIDE SEQUENCE</scope>
</reference>
<keyword evidence="7" id="KW-0520">NAD</keyword>
<keyword evidence="3" id="KW-0285">Flavoprotein</keyword>
<dbReference type="PRINTS" id="PR00411">
    <property type="entry name" value="PNDRDTASEI"/>
</dbReference>
<dbReference type="Gene3D" id="3.50.50.60">
    <property type="entry name" value="FAD/NAD(P)-binding domain"/>
    <property type="match status" value="3"/>
</dbReference>
<comment type="cofactor">
    <cofactor evidence="1">
        <name>FAD</name>
        <dbReference type="ChEBI" id="CHEBI:57692"/>
    </cofactor>
</comment>
<evidence type="ECO:0000256" key="10">
    <source>
        <dbReference type="ARBA" id="ARBA00048948"/>
    </source>
</evidence>
<proteinExistence type="inferred from homology"/>
<evidence type="ECO:0000256" key="9">
    <source>
        <dbReference type="ARBA" id="ARBA00038920"/>
    </source>
</evidence>
<dbReference type="FunFam" id="3.50.50.60:FF:000155">
    <property type="entry name" value="Monodehydroascorbate reductase 3"/>
    <property type="match status" value="1"/>
</dbReference>
<keyword evidence="8" id="KW-0676">Redox-active center</keyword>
<dbReference type="PRINTS" id="PR00368">
    <property type="entry name" value="FADPNR"/>
</dbReference>
<keyword evidence="15" id="KW-1185">Reference proteome</keyword>
<keyword evidence="6" id="KW-0560">Oxidoreductase</keyword>
<dbReference type="SUPFAM" id="SSF51905">
    <property type="entry name" value="FAD/NAD(P)-binding domain"/>
    <property type="match status" value="1"/>
</dbReference>
<dbReference type="GO" id="GO:0016656">
    <property type="term" value="F:monodehydroascorbate reductase (NADH) activity"/>
    <property type="evidence" value="ECO:0007669"/>
    <property type="project" value="UniProtKB-EC"/>
</dbReference>
<keyword evidence="11" id="KW-1133">Transmembrane helix</keyword>
<feature type="domain" description="Monodehydroascorbate reductase 3-like C-terminal" evidence="13">
    <location>
        <begin position="396"/>
        <end position="483"/>
    </location>
</feature>
<dbReference type="Proteomes" id="UP001054889">
    <property type="component" value="Unassembled WGS sequence"/>
</dbReference>
<dbReference type="InterPro" id="IPR048618">
    <property type="entry name" value="MDHAR3-like_C"/>
</dbReference>
<evidence type="ECO:0000256" key="1">
    <source>
        <dbReference type="ARBA" id="ARBA00001974"/>
    </source>
</evidence>
<keyword evidence="11" id="KW-0812">Transmembrane</keyword>
<evidence type="ECO:0000256" key="8">
    <source>
        <dbReference type="ARBA" id="ARBA00023284"/>
    </source>
</evidence>
<dbReference type="Pfam" id="PF21791">
    <property type="entry name" value="MDHAR3-like_C"/>
    <property type="match status" value="1"/>
</dbReference>
<organism evidence="14 15">
    <name type="scientific">Eleusine coracana subsp. coracana</name>
    <dbReference type="NCBI Taxonomy" id="191504"/>
    <lineage>
        <taxon>Eukaryota</taxon>
        <taxon>Viridiplantae</taxon>
        <taxon>Streptophyta</taxon>
        <taxon>Embryophyta</taxon>
        <taxon>Tracheophyta</taxon>
        <taxon>Spermatophyta</taxon>
        <taxon>Magnoliopsida</taxon>
        <taxon>Liliopsida</taxon>
        <taxon>Poales</taxon>
        <taxon>Poaceae</taxon>
        <taxon>PACMAD clade</taxon>
        <taxon>Chloridoideae</taxon>
        <taxon>Cynodonteae</taxon>
        <taxon>Eleusininae</taxon>
        <taxon>Eleusine</taxon>
    </lineage>
</organism>
<dbReference type="InterPro" id="IPR023753">
    <property type="entry name" value="FAD/NAD-binding_dom"/>
</dbReference>
<reference evidence="14" key="2">
    <citation type="submission" date="2021-12" db="EMBL/GenBank/DDBJ databases">
        <title>Resequencing data analysis of finger millet.</title>
        <authorList>
            <person name="Hatakeyama M."/>
            <person name="Aluri S."/>
            <person name="Balachadran M.T."/>
            <person name="Sivarajan S.R."/>
            <person name="Poveda L."/>
            <person name="Shimizu-Inatsugi R."/>
            <person name="Schlapbach R."/>
            <person name="Sreeman S.M."/>
            <person name="Shimizu K.K."/>
        </authorList>
    </citation>
    <scope>NUCLEOTIDE SEQUENCE</scope>
</reference>
<dbReference type="FunFam" id="3.30.390.30:FF:000013">
    <property type="entry name" value="Monodehydroascorbate reductase 3"/>
    <property type="match status" value="1"/>
</dbReference>
<evidence type="ECO:0000256" key="2">
    <source>
        <dbReference type="ARBA" id="ARBA00006442"/>
    </source>
</evidence>
<dbReference type="EC" id="1.6.5.4" evidence="9"/>
<dbReference type="AlphaFoldDB" id="A0AAV5DWJ9"/>
<accession>A0AAV5DWJ9</accession>
<name>A0AAV5DWJ9_ELECO</name>
<keyword evidence="5" id="KW-0521">NADP</keyword>
<dbReference type="PANTHER" id="PTHR43557:SF17">
    <property type="entry name" value="MONODEHYDROASCORBATE REDUCTASE 4, CYTOSOLIC"/>
    <property type="match status" value="1"/>
</dbReference>
<comment type="caution">
    <text evidence="14">The sequence shown here is derived from an EMBL/GenBank/DDBJ whole genome shotgun (WGS) entry which is preliminary data.</text>
</comment>
<dbReference type="PANTHER" id="PTHR43557">
    <property type="entry name" value="APOPTOSIS-INDUCING FACTOR 1"/>
    <property type="match status" value="1"/>
</dbReference>
<dbReference type="InterPro" id="IPR036188">
    <property type="entry name" value="FAD/NAD-bd_sf"/>
</dbReference>
<evidence type="ECO:0000259" key="12">
    <source>
        <dbReference type="Pfam" id="PF07992"/>
    </source>
</evidence>
<gene>
    <name evidence="14" type="primary">gb02382</name>
    <name evidence="14" type="ORF">PR202_gb02382</name>
</gene>
<feature type="transmembrane region" description="Helical" evidence="11">
    <location>
        <begin position="305"/>
        <end position="326"/>
    </location>
</feature>
<evidence type="ECO:0000256" key="3">
    <source>
        <dbReference type="ARBA" id="ARBA00022630"/>
    </source>
</evidence>
<dbReference type="GO" id="GO:0005737">
    <property type="term" value="C:cytoplasm"/>
    <property type="evidence" value="ECO:0007669"/>
    <property type="project" value="TreeGrafter"/>
</dbReference>
<evidence type="ECO:0000256" key="6">
    <source>
        <dbReference type="ARBA" id="ARBA00023002"/>
    </source>
</evidence>
<dbReference type="Gene3D" id="3.30.390.30">
    <property type="match status" value="1"/>
</dbReference>
<dbReference type="Pfam" id="PF07992">
    <property type="entry name" value="Pyr_redox_2"/>
    <property type="match status" value="1"/>
</dbReference>
<evidence type="ECO:0000256" key="11">
    <source>
        <dbReference type="SAM" id="Phobius"/>
    </source>
</evidence>
<comment type="similarity">
    <text evidence="2">Belongs to the FAD-dependent oxidoreductase family.</text>
</comment>
<keyword evidence="4" id="KW-0274">FAD</keyword>
<comment type="catalytic activity">
    <reaction evidence="10">
        <text>2 monodehydro-L-ascorbate radical + NADH + H(+) = 2 L-ascorbate + NAD(+)</text>
        <dbReference type="Rhea" id="RHEA:14581"/>
        <dbReference type="ChEBI" id="CHEBI:15378"/>
        <dbReference type="ChEBI" id="CHEBI:38290"/>
        <dbReference type="ChEBI" id="CHEBI:57540"/>
        <dbReference type="ChEBI" id="CHEBI:57945"/>
        <dbReference type="ChEBI" id="CHEBI:59513"/>
        <dbReference type="EC" id="1.6.5.4"/>
    </reaction>
</comment>
<evidence type="ECO:0000256" key="7">
    <source>
        <dbReference type="ARBA" id="ARBA00023027"/>
    </source>
</evidence>